<evidence type="ECO:0000313" key="1">
    <source>
        <dbReference type="EMBL" id="STX51563.1"/>
    </source>
</evidence>
<organism evidence="1 2">
    <name type="scientific">Legionella busanensis</name>
    <dbReference type="NCBI Taxonomy" id="190655"/>
    <lineage>
        <taxon>Bacteria</taxon>
        <taxon>Pseudomonadati</taxon>
        <taxon>Pseudomonadota</taxon>
        <taxon>Gammaproteobacteria</taxon>
        <taxon>Legionellales</taxon>
        <taxon>Legionellaceae</taxon>
        <taxon>Legionella</taxon>
    </lineage>
</organism>
<dbReference type="EMBL" id="UGOD01000001">
    <property type="protein sequence ID" value="STX51563.1"/>
    <property type="molecule type" value="Genomic_DNA"/>
</dbReference>
<dbReference type="RefSeq" id="WP_115331192.1">
    <property type="nucleotide sequence ID" value="NZ_CAAAHP010000001.1"/>
</dbReference>
<name>A0A378JMM8_9GAMM</name>
<dbReference type="Proteomes" id="UP000254794">
    <property type="component" value="Unassembled WGS sequence"/>
</dbReference>
<sequence length="329" mass="37270">MGLHIIEGLPVCIHELQIVLLISTPTDKPISKEIVQSIVNKVVLDRDNHENLGKRSESTYQIQEPALGFDVFVRQAETLVLYSFKETGEFISDAPARTLNEAGLFHFQFTIPKEPIVEFNIGEEEFKINCVTAENFASLSIEKRNKMLDEIASFNKTHFPEHFNLWELNDKSSEIVRDHFYHLQQSCNSLYIIRDSQNKIVATSGISATSDGQLTFQSMSITRTTDRKKGIMAVNLSRATFDYPNAVMTAYFVNSDIRQSLGSSAMTSPNTAHQLSTERNSYLEMKMSGITMSKKKNNELSPIYRSSLFVSSNPHISEEEPESLRNDLK</sequence>
<proteinExistence type="predicted"/>
<protein>
    <submittedName>
        <fullName evidence="1">Uncharacterized protein</fullName>
    </submittedName>
</protein>
<accession>A0A378JMM8</accession>
<dbReference type="OrthoDB" id="9935744at2"/>
<keyword evidence="2" id="KW-1185">Reference proteome</keyword>
<gene>
    <name evidence="1" type="ORF">NCTC13316_01659</name>
</gene>
<reference evidence="1 2" key="1">
    <citation type="submission" date="2018-06" db="EMBL/GenBank/DDBJ databases">
        <authorList>
            <consortium name="Pathogen Informatics"/>
            <person name="Doyle S."/>
        </authorList>
    </citation>
    <scope>NUCLEOTIDE SEQUENCE [LARGE SCALE GENOMIC DNA]</scope>
    <source>
        <strain evidence="1 2">NCTC13316</strain>
    </source>
</reference>
<evidence type="ECO:0000313" key="2">
    <source>
        <dbReference type="Proteomes" id="UP000254794"/>
    </source>
</evidence>
<dbReference type="AlphaFoldDB" id="A0A378JMM8"/>